<dbReference type="GeneID" id="77808067"/>
<reference evidence="1" key="1">
    <citation type="submission" date="2022-10" db="EMBL/GenBank/DDBJ databases">
        <title>Puccinia triticina Genome sequencing and assembly.</title>
        <authorList>
            <person name="Li C."/>
        </authorList>
    </citation>
    <scope>NUCLEOTIDE SEQUENCE</scope>
    <source>
        <strain evidence="1">Pt15</strain>
    </source>
</reference>
<dbReference type="Gene3D" id="3.40.50.620">
    <property type="entry name" value="HUPs"/>
    <property type="match status" value="1"/>
</dbReference>
<gene>
    <name evidence="1" type="ORF">PtA15_3A225</name>
</gene>
<name>A0ABY7CDM3_9BASI</name>
<dbReference type="Proteomes" id="UP001164743">
    <property type="component" value="Chromosome 3A"/>
</dbReference>
<organism evidence="1 2">
    <name type="scientific">Puccinia triticina</name>
    <dbReference type="NCBI Taxonomy" id="208348"/>
    <lineage>
        <taxon>Eukaryota</taxon>
        <taxon>Fungi</taxon>
        <taxon>Dikarya</taxon>
        <taxon>Basidiomycota</taxon>
        <taxon>Pucciniomycotina</taxon>
        <taxon>Pucciniomycetes</taxon>
        <taxon>Pucciniales</taxon>
        <taxon>Pucciniaceae</taxon>
        <taxon>Puccinia</taxon>
    </lineage>
</organism>
<evidence type="ECO:0000313" key="1">
    <source>
        <dbReference type="EMBL" id="WAQ82860.1"/>
    </source>
</evidence>
<dbReference type="RefSeq" id="XP_053018415.1">
    <property type="nucleotide sequence ID" value="XM_053167172.1"/>
</dbReference>
<accession>A0ABY7CDM3</accession>
<keyword evidence="2" id="KW-1185">Reference proteome</keyword>
<dbReference type="EMBL" id="CP110423">
    <property type="protein sequence ID" value="WAQ82860.1"/>
    <property type="molecule type" value="Genomic_DNA"/>
</dbReference>
<protein>
    <submittedName>
        <fullName evidence="1">Uncharacterized protein</fullName>
    </submittedName>
</protein>
<proteinExistence type="predicted"/>
<sequence>MPRLKVVYGPTASDPDINALLVSQETLAGAQAIEDIRIQNGLNSLARCVIDVISHHQASLPDNHDLKQLKISSTHIRAWLDSRQPTNSLPSN</sequence>
<dbReference type="InterPro" id="IPR014729">
    <property type="entry name" value="Rossmann-like_a/b/a_fold"/>
</dbReference>
<evidence type="ECO:0000313" key="2">
    <source>
        <dbReference type="Proteomes" id="UP001164743"/>
    </source>
</evidence>